<dbReference type="EMBL" id="FTNO01000001">
    <property type="protein sequence ID" value="SIQ68364.1"/>
    <property type="molecule type" value="Genomic_DNA"/>
</dbReference>
<organism evidence="2 3">
    <name type="scientific">Haladaptatus litoreus</name>
    <dbReference type="NCBI Taxonomy" id="553468"/>
    <lineage>
        <taxon>Archaea</taxon>
        <taxon>Methanobacteriati</taxon>
        <taxon>Methanobacteriota</taxon>
        <taxon>Stenosarchaea group</taxon>
        <taxon>Halobacteria</taxon>
        <taxon>Halobacteriales</taxon>
        <taxon>Haladaptataceae</taxon>
        <taxon>Haladaptatus</taxon>
    </lineage>
</organism>
<dbReference type="Proteomes" id="UP000186914">
    <property type="component" value="Unassembled WGS sequence"/>
</dbReference>
<feature type="compositionally biased region" description="Polar residues" evidence="1">
    <location>
        <begin position="48"/>
        <end position="61"/>
    </location>
</feature>
<sequence>MESGYDKSGGGSELDGSVAPNHTKVVESMPNRIGRFLGRNPEVETLEATHSNGSDSNTGRVTLSPKIKEIERSSATNRSSASRTLVRLQ</sequence>
<evidence type="ECO:0000313" key="3">
    <source>
        <dbReference type="Proteomes" id="UP000186914"/>
    </source>
</evidence>
<feature type="compositionally biased region" description="Low complexity" evidence="1">
    <location>
        <begin position="73"/>
        <end position="89"/>
    </location>
</feature>
<proteinExistence type="predicted"/>
<dbReference type="AlphaFoldDB" id="A0A1N6URV6"/>
<protein>
    <submittedName>
        <fullName evidence="2">Uncharacterized protein</fullName>
    </submittedName>
</protein>
<gene>
    <name evidence="2" type="ORF">SAMN05421858_0071</name>
</gene>
<feature type="region of interest" description="Disordered" evidence="1">
    <location>
        <begin position="47"/>
        <end position="89"/>
    </location>
</feature>
<accession>A0A1N6URV6</accession>
<evidence type="ECO:0000313" key="2">
    <source>
        <dbReference type="EMBL" id="SIQ68364.1"/>
    </source>
</evidence>
<name>A0A1N6URV6_9EURY</name>
<reference evidence="3" key="1">
    <citation type="submission" date="2017-01" db="EMBL/GenBank/DDBJ databases">
        <authorList>
            <person name="Varghese N."/>
            <person name="Submissions S."/>
        </authorList>
    </citation>
    <scope>NUCLEOTIDE SEQUENCE [LARGE SCALE GENOMIC DNA]</scope>
    <source>
        <strain evidence="3">CGMCC 1.7737</strain>
    </source>
</reference>
<keyword evidence="3" id="KW-1185">Reference proteome</keyword>
<feature type="region of interest" description="Disordered" evidence="1">
    <location>
        <begin position="1"/>
        <end position="31"/>
    </location>
</feature>
<evidence type="ECO:0000256" key="1">
    <source>
        <dbReference type="SAM" id="MobiDB-lite"/>
    </source>
</evidence>